<dbReference type="Proteomes" id="UP001164250">
    <property type="component" value="Chromosome 13"/>
</dbReference>
<gene>
    <name evidence="1" type="ORF">Patl1_23660</name>
</gene>
<name>A0ACC0ZZY8_9ROSI</name>
<accession>A0ACC0ZZY8</accession>
<evidence type="ECO:0000313" key="1">
    <source>
        <dbReference type="EMBL" id="KAJ0080342.1"/>
    </source>
</evidence>
<keyword evidence="2" id="KW-1185">Reference proteome</keyword>
<comment type="caution">
    <text evidence="1">The sequence shown here is derived from an EMBL/GenBank/DDBJ whole genome shotgun (WGS) entry which is preliminary data.</text>
</comment>
<proteinExistence type="predicted"/>
<organism evidence="1 2">
    <name type="scientific">Pistacia atlantica</name>
    <dbReference type="NCBI Taxonomy" id="434234"/>
    <lineage>
        <taxon>Eukaryota</taxon>
        <taxon>Viridiplantae</taxon>
        <taxon>Streptophyta</taxon>
        <taxon>Embryophyta</taxon>
        <taxon>Tracheophyta</taxon>
        <taxon>Spermatophyta</taxon>
        <taxon>Magnoliopsida</taxon>
        <taxon>eudicotyledons</taxon>
        <taxon>Gunneridae</taxon>
        <taxon>Pentapetalae</taxon>
        <taxon>rosids</taxon>
        <taxon>malvids</taxon>
        <taxon>Sapindales</taxon>
        <taxon>Anacardiaceae</taxon>
        <taxon>Pistacia</taxon>
    </lineage>
</organism>
<reference evidence="2" key="1">
    <citation type="journal article" date="2023" name="G3 (Bethesda)">
        <title>Genome assembly and association tests identify interacting loci associated with vigor, precocity, and sex in interspecific pistachio rootstocks.</title>
        <authorList>
            <person name="Palmer W."/>
            <person name="Jacygrad E."/>
            <person name="Sagayaradj S."/>
            <person name="Cavanaugh K."/>
            <person name="Han R."/>
            <person name="Bertier L."/>
            <person name="Beede B."/>
            <person name="Kafkas S."/>
            <person name="Golino D."/>
            <person name="Preece J."/>
            <person name="Michelmore R."/>
        </authorList>
    </citation>
    <scope>NUCLEOTIDE SEQUENCE [LARGE SCALE GENOMIC DNA]</scope>
</reference>
<protein>
    <submittedName>
        <fullName evidence="1">Uncharacterized protein</fullName>
    </submittedName>
</protein>
<evidence type="ECO:0000313" key="2">
    <source>
        <dbReference type="Proteomes" id="UP001164250"/>
    </source>
</evidence>
<sequence>MSHKQDAHDMHLQLLQDMTNRLLVFLPQLEVDLASFSDDAESSLRFLAMLSGPFCPILHIVKERETTKSSSSISDSEVSKNSQSSSALTVSSNFEPRRSRGPSAFISSTSSSIAFRPDAIFMLLRKAYKDSDLGTVCRKASRVLQKLIEPVAVQEVAIHSGDVPSDLDETAKSEVSNPVPIVDYSELFGEEFQIPNDPWDFSILNILDIGAVEEGILHVLYACASQPILCGKLAESSSDFWSALPLIQALLPALRPSMSSCSDQVDDSFSQWKQPFVQQALSQVVFNCRLLLHHLHHCTNHFFMQVLAICHRFHHHMFVLSLHFSCLCSILLFAFYLQCEVPF</sequence>
<dbReference type="EMBL" id="CM047909">
    <property type="protein sequence ID" value="KAJ0080342.1"/>
    <property type="molecule type" value="Genomic_DNA"/>
</dbReference>